<evidence type="ECO:0000313" key="1">
    <source>
        <dbReference type="EMBL" id="KAJ3545876.1"/>
    </source>
</evidence>
<organism evidence="1 2">
    <name type="scientific">Fusarium decemcellulare</name>
    <dbReference type="NCBI Taxonomy" id="57161"/>
    <lineage>
        <taxon>Eukaryota</taxon>
        <taxon>Fungi</taxon>
        <taxon>Dikarya</taxon>
        <taxon>Ascomycota</taxon>
        <taxon>Pezizomycotina</taxon>
        <taxon>Sordariomycetes</taxon>
        <taxon>Hypocreomycetidae</taxon>
        <taxon>Hypocreales</taxon>
        <taxon>Nectriaceae</taxon>
        <taxon>Fusarium</taxon>
        <taxon>Fusarium decemcellulare species complex</taxon>
    </lineage>
</organism>
<reference evidence="1" key="1">
    <citation type="submission" date="2022-08" db="EMBL/GenBank/DDBJ databases">
        <title>Genome Sequence of Fusarium decemcellulare.</title>
        <authorList>
            <person name="Buettner E."/>
        </authorList>
    </citation>
    <scope>NUCLEOTIDE SEQUENCE</scope>
    <source>
        <strain evidence="1">Babe19</strain>
    </source>
</reference>
<proteinExistence type="predicted"/>
<protein>
    <submittedName>
        <fullName evidence="1">Uncharacterized protein</fullName>
    </submittedName>
</protein>
<comment type="caution">
    <text evidence="1">The sequence shown here is derived from an EMBL/GenBank/DDBJ whole genome shotgun (WGS) entry which is preliminary data.</text>
</comment>
<name>A0ACC1ST92_9HYPO</name>
<accession>A0ACC1ST92</accession>
<dbReference type="EMBL" id="JANRMS010000134">
    <property type="protein sequence ID" value="KAJ3545876.1"/>
    <property type="molecule type" value="Genomic_DNA"/>
</dbReference>
<keyword evidence="2" id="KW-1185">Reference proteome</keyword>
<dbReference type="Proteomes" id="UP001148629">
    <property type="component" value="Unassembled WGS sequence"/>
</dbReference>
<evidence type="ECO:0000313" key="2">
    <source>
        <dbReference type="Proteomes" id="UP001148629"/>
    </source>
</evidence>
<sequence length="416" mass="46983">MPRMQAPHAADRIQSPERAANRCDEKHPHCTNCLKRQTTCEYFELSCRLKGGVEARAIRPRSPRTASHAPSPISNVALSAHTIFSGRIQTPTGRLLERQLFHHYLEMTTRSKGTHFDWSFWTVQQAGQSQCVMDALLGLAAFHLRLFHDNDALGQASYQYMARAINAHRQELDVGLNKHNASSIAAACALISIHAAVSQNNIGAKDSAHTPHFWFLPLQRGLELIRLTTPLIRIPSSNPELETTTQIFQQARHSNPFSFLLLYSADPDASQDDVSAYTAAVAHLSYIYADIQHRRPMNFAIMASTRFVDLVAANDPRALAITGYFFMVIKKGSPSWWFDRLPERGFDTVMGLLPQAWWSVMDWAIREFAWNRIEKKTPSHSLDLRRVETSCLEVPDHFSWSMGGIEMVGPSFSEVR</sequence>
<gene>
    <name evidence="1" type="ORF">NM208_g2293</name>
</gene>